<evidence type="ECO:0000313" key="6">
    <source>
        <dbReference type="Proteomes" id="UP001516023"/>
    </source>
</evidence>
<organism evidence="5 6">
    <name type="scientific">Cyclotella cryptica</name>
    <dbReference type="NCBI Taxonomy" id="29204"/>
    <lineage>
        <taxon>Eukaryota</taxon>
        <taxon>Sar</taxon>
        <taxon>Stramenopiles</taxon>
        <taxon>Ochrophyta</taxon>
        <taxon>Bacillariophyta</taxon>
        <taxon>Coscinodiscophyceae</taxon>
        <taxon>Thalassiosirophycidae</taxon>
        <taxon>Stephanodiscales</taxon>
        <taxon>Stephanodiscaceae</taxon>
        <taxon>Cyclotella</taxon>
    </lineage>
</organism>
<dbReference type="SMART" id="SM00369">
    <property type="entry name" value="LRR_TYP"/>
    <property type="match status" value="5"/>
</dbReference>
<keyword evidence="4" id="KW-0472">Membrane</keyword>
<dbReference type="Pfam" id="PF00560">
    <property type="entry name" value="LRR_1"/>
    <property type="match status" value="4"/>
</dbReference>
<dbReference type="PANTHER" id="PTHR48059:SF30">
    <property type="entry name" value="OS06G0587000 PROTEIN"/>
    <property type="match status" value="1"/>
</dbReference>
<protein>
    <recommendedName>
        <fullName evidence="7">Leucine-rich repeat-containing N-terminal plant-type domain-containing protein</fullName>
    </recommendedName>
</protein>
<sequence>MDESEVKRILLTLVEPNRGDAVSSSRISDTIIGWRFPSPATTNDDEPDPPVCEWSGVECDPTDGTVIGLNLENRRWIESLLGYTAPSVESNEGEPSNPGSLRVKRNYLYKKRLLEHNRERYGKSSQPSPFSPFLPSSLGKLLSLRIIKLSSNQIQGPIPKSITKLPNLEIFDVSSNDMTGSFPYFYSENLRVLDISKNRFHGSLPSDMFAHPSVGPGTAPFLSSLVKFDVSHNGLNGTIPLNGRSGTYDSELKQDLSLQNLKFFDIGYNLFSGTICNNFGNLANLNALFLEHNRLIGTIPKALYRGSGLGANPLPLVQLYLQQNDLSGTLPSGLATLPKLKELFVDGNKLTGSIPEVLCTKELNNVFLNDDEAAQGCDGVSCPANTISTEGVAPCSPCPDDGGFNRYIGRHETECKSALDEVEILDLFFVRTRGEEWLDEAYRWEKGSSACERKGIECNELGNIVNITLTSLGLRGSLPTELGALSALQVFNVSNNELTGFLPSDFRFSPITKFDIKGNRLSGEVPILLCIKDGINNNGIGPPGVNFELLYSCDNIVCPRGSYSNLGRASIEHNVTVADVKHKITTVVPALALLCALLFFIAKRITRKASFLRIDGNHVSSKISSTRNIALHQFSSASFGDDDYDEAVEYHSDDDWTAAASEGDVSRFTRKKSEMVVLRGLS</sequence>
<dbReference type="InterPro" id="IPR032675">
    <property type="entry name" value="LRR_dom_sf"/>
</dbReference>
<keyword evidence="6" id="KW-1185">Reference proteome</keyword>
<evidence type="ECO:0000256" key="4">
    <source>
        <dbReference type="SAM" id="Phobius"/>
    </source>
</evidence>
<dbReference type="InterPro" id="IPR051848">
    <property type="entry name" value="PGIP"/>
</dbReference>
<dbReference type="SUPFAM" id="SSF52058">
    <property type="entry name" value="L domain-like"/>
    <property type="match status" value="2"/>
</dbReference>
<dbReference type="Proteomes" id="UP001516023">
    <property type="component" value="Unassembled WGS sequence"/>
</dbReference>
<comment type="caution">
    <text evidence="5">The sequence shown here is derived from an EMBL/GenBank/DDBJ whole genome shotgun (WGS) entry which is preliminary data.</text>
</comment>
<dbReference type="InterPro" id="IPR003591">
    <property type="entry name" value="Leu-rich_rpt_typical-subtyp"/>
</dbReference>
<proteinExistence type="predicted"/>
<dbReference type="InterPro" id="IPR001611">
    <property type="entry name" value="Leu-rich_rpt"/>
</dbReference>
<feature type="transmembrane region" description="Helical" evidence="4">
    <location>
        <begin position="584"/>
        <end position="602"/>
    </location>
</feature>
<evidence type="ECO:0000313" key="5">
    <source>
        <dbReference type="EMBL" id="KAL3800119.1"/>
    </source>
</evidence>
<evidence type="ECO:0000256" key="3">
    <source>
        <dbReference type="ARBA" id="ARBA00022737"/>
    </source>
</evidence>
<gene>
    <name evidence="5" type="ORF">HJC23_001040</name>
</gene>
<dbReference type="AlphaFoldDB" id="A0ABD3QIU5"/>
<comment type="subcellular location">
    <subcellularLocation>
        <location evidence="1">Cell envelope</location>
    </subcellularLocation>
</comment>
<accession>A0ABD3QIU5</accession>
<name>A0ABD3QIU5_9STRA</name>
<reference evidence="5 6" key="1">
    <citation type="journal article" date="2020" name="G3 (Bethesda)">
        <title>Improved Reference Genome for Cyclotella cryptica CCMP332, a Model for Cell Wall Morphogenesis, Salinity Adaptation, and Lipid Production in Diatoms (Bacillariophyta).</title>
        <authorList>
            <person name="Roberts W.R."/>
            <person name="Downey K.M."/>
            <person name="Ruck E.C."/>
            <person name="Traller J.C."/>
            <person name="Alverson A.J."/>
        </authorList>
    </citation>
    <scope>NUCLEOTIDE SEQUENCE [LARGE SCALE GENOMIC DNA]</scope>
    <source>
        <strain evidence="5 6">CCMP332</strain>
    </source>
</reference>
<dbReference type="Gene3D" id="3.80.10.10">
    <property type="entry name" value="Ribonuclease Inhibitor"/>
    <property type="match status" value="4"/>
</dbReference>
<dbReference type="PANTHER" id="PTHR48059">
    <property type="entry name" value="POLYGALACTURONASE INHIBITOR 1"/>
    <property type="match status" value="1"/>
</dbReference>
<evidence type="ECO:0008006" key="7">
    <source>
        <dbReference type="Google" id="ProtNLM"/>
    </source>
</evidence>
<evidence type="ECO:0000256" key="2">
    <source>
        <dbReference type="ARBA" id="ARBA00022614"/>
    </source>
</evidence>
<keyword evidence="2" id="KW-0433">Leucine-rich repeat</keyword>
<dbReference type="EMBL" id="JABMIG020000034">
    <property type="protein sequence ID" value="KAL3800119.1"/>
    <property type="molecule type" value="Genomic_DNA"/>
</dbReference>
<keyword evidence="3" id="KW-0677">Repeat</keyword>
<keyword evidence="4" id="KW-1133">Transmembrane helix</keyword>
<keyword evidence="4" id="KW-0812">Transmembrane</keyword>
<evidence type="ECO:0000256" key="1">
    <source>
        <dbReference type="ARBA" id="ARBA00004196"/>
    </source>
</evidence>